<feature type="compositionally biased region" description="Pro residues" evidence="1">
    <location>
        <begin position="153"/>
        <end position="167"/>
    </location>
</feature>
<dbReference type="Proteomes" id="UP000732380">
    <property type="component" value="Unassembled WGS sequence"/>
</dbReference>
<feature type="compositionally biased region" description="Pro residues" evidence="1">
    <location>
        <begin position="1"/>
        <end position="13"/>
    </location>
</feature>
<evidence type="ECO:0000256" key="2">
    <source>
        <dbReference type="SAM" id="Phobius"/>
    </source>
</evidence>
<keyword evidence="2" id="KW-0472">Membrane</keyword>
<feature type="region of interest" description="Disordered" evidence="1">
    <location>
        <begin position="129"/>
        <end position="480"/>
    </location>
</feature>
<feature type="compositionally biased region" description="Polar residues" evidence="1">
    <location>
        <begin position="443"/>
        <end position="459"/>
    </location>
</feature>
<protein>
    <recommendedName>
        <fullName evidence="5">Proline-rich protein RiP-15</fullName>
    </recommendedName>
</protein>
<keyword evidence="2" id="KW-1133">Transmembrane helix</keyword>
<reference evidence="3 4" key="1">
    <citation type="journal article" date="2020" name="bioRxiv">
        <title>Whole genome comparisons of ergot fungi reveals the divergence and evolution of species within the genus Claviceps are the result of varying mechanisms driving genome evolution and host range expansion.</title>
        <authorList>
            <person name="Wyka S.A."/>
            <person name="Mondo S.J."/>
            <person name="Liu M."/>
            <person name="Dettman J."/>
            <person name="Nalam V."/>
            <person name="Broders K.D."/>
        </authorList>
    </citation>
    <scope>NUCLEOTIDE SEQUENCE [LARGE SCALE GENOMIC DNA]</scope>
    <source>
        <strain evidence="3 4">LM576</strain>
    </source>
</reference>
<name>A0A9P7TV80_9HYPO</name>
<evidence type="ECO:0000313" key="3">
    <source>
        <dbReference type="EMBL" id="KAG6119487.1"/>
    </source>
</evidence>
<keyword evidence="4" id="KW-1185">Reference proteome</keyword>
<feature type="compositionally biased region" description="Polar residues" evidence="1">
    <location>
        <begin position="414"/>
        <end position="428"/>
    </location>
</feature>
<feature type="compositionally biased region" description="Polar residues" evidence="1">
    <location>
        <begin position="354"/>
        <end position="372"/>
    </location>
</feature>
<comment type="caution">
    <text evidence="3">The sequence shown here is derived from an EMBL/GenBank/DDBJ whole genome shotgun (WGS) entry which is preliminary data.</text>
</comment>
<feature type="region of interest" description="Disordered" evidence="1">
    <location>
        <begin position="1"/>
        <end position="21"/>
    </location>
</feature>
<feature type="transmembrane region" description="Helical" evidence="2">
    <location>
        <begin position="84"/>
        <end position="105"/>
    </location>
</feature>
<dbReference type="AlphaFoldDB" id="A0A9P7TV80"/>
<organism evidence="3 4">
    <name type="scientific">Claviceps humidiphila</name>
    <dbReference type="NCBI Taxonomy" id="1294629"/>
    <lineage>
        <taxon>Eukaryota</taxon>
        <taxon>Fungi</taxon>
        <taxon>Dikarya</taxon>
        <taxon>Ascomycota</taxon>
        <taxon>Pezizomycotina</taxon>
        <taxon>Sordariomycetes</taxon>
        <taxon>Hypocreomycetidae</taxon>
        <taxon>Hypocreales</taxon>
        <taxon>Clavicipitaceae</taxon>
        <taxon>Claviceps</taxon>
    </lineage>
</organism>
<feature type="compositionally biased region" description="Pro residues" evidence="1">
    <location>
        <begin position="238"/>
        <end position="247"/>
    </location>
</feature>
<feature type="compositionally biased region" description="Pro residues" evidence="1">
    <location>
        <begin position="174"/>
        <end position="222"/>
    </location>
</feature>
<gene>
    <name evidence="3" type="ORF">E4U13_007612</name>
</gene>
<keyword evidence="2" id="KW-0812">Transmembrane</keyword>
<evidence type="ECO:0000313" key="4">
    <source>
        <dbReference type="Proteomes" id="UP000732380"/>
    </source>
</evidence>
<feature type="compositionally biased region" description="Basic and acidic residues" evidence="1">
    <location>
        <begin position="252"/>
        <end position="344"/>
    </location>
</feature>
<accession>A0A9P7TV80</accession>
<sequence>MSDAPPPPPPPHGSAPRSSSGLPPGKYDIFVIPQHSAGSGFLYLPSLKPNVNSFIAGFASALILVAVFQSMAPAFRAWWESFQGLGNMGITLLIIGVGFGAWALGRTQHDGPSSSGHYQSSYSGAGGGAGYTPGGFGDSASGPSSPGGQPHAGPSPRPPPHASPPPHGAGAGGGPPPQTRPQTPPPATAPPQPPPPTSQPPPTSPPPPPQPQPPPPTSPPLTTPTQEEKPKTSSQRPNPQPTTPKSPTPRGAWEKAREETRKKEEERKLKEAEQKRREEAVKRLAELRAKEAKERQEREKEKQLKEKEAHDKKLKEQAEQRRKELMEKLRREREEKAKEEEKRKAAAAAAAATAPSTPTGDNATRVGSTYAFSSVGEKTSMWPNGRPPSQAKSNPSSPTKKPPSPEKRPPNPTARSFVSTAPSDSTYSYRPYDDPKRTHRRQTSMSSLTGSDTSWAQSQTTSRTSPPPSVRGSRGPYTTKDPDKIVIQAVYLFMNEYAKTPASQLVSGVGSVTDGLILRITTEGLFIDDDVRGVPQREWDVKAWTLKLAEVWCPPHCLNSASATATASSGGAPKSAPHLLFKMATAARKAGGDRDGGNKILTGEEADGFLGDMLRTCKECCRLGLCDATFRNSSSLSAVSAGWKQKGLHVLRATTRDQEGKRYMFVMSERESWKLAYGLQRLRGGTQVRQLGVMGMTAGEARGTLEMLGWG</sequence>
<feature type="compositionally biased region" description="Low complexity" evidence="1">
    <location>
        <begin position="138"/>
        <end position="152"/>
    </location>
</feature>
<evidence type="ECO:0008006" key="5">
    <source>
        <dbReference type="Google" id="ProtNLM"/>
    </source>
</evidence>
<evidence type="ECO:0000256" key="1">
    <source>
        <dbReference type="SAM" id="MobiDB-lite"/>
    </source>
</evidence>
<dbReference type="PRINTS" id="PR01217">
    <property type="entry name" value="PRICHEXTENSN"/>
</dbReference>
<feature type="compositionally biased region" description="Low complexity" evidence="1">
    <location>
        <begin position="460"/>
        <end position="476"/>
    </location>
</feature>
<feature type="transmembrane region" description="Helical" evidence="2">
    <location>
        <begin position="51"/>
        <end position="72"/>
    </location>
</feature>
<proteinExistence type="predicted"/>
<dbReference type="EMBL" id="SRQM01000077">
    <property type="protein sequence ID" value="KAG6119487.1"/>
    <property type="molecule type" value="Genomic_DNA"/>
</dbReference>